<dbReference type="Gene3D" id="3.10.490.10">
    <property type="entry name" value="Gamma-glutamyl cyclotransferase-like"/>
    <property type="match status" value="1"/>
</dbReference>
<evidence type="ECO:0000313" key="6">
    <source>
        <dbReference type="Proteomes" id="UP000614601"/>
    </source>
</evidence>
<feature type="binding site" evidence="4">
    <location>
        <position position="131"/>
    </location>
    <ligand>
        <name>substrate</name>
    </ligand>
</feature>
<dbReference type="PANTHER" id="PTHR12935">
    <property type="entry name" value="GAMMA-GLUTAMYLCYCLOTRANSFERASE"/>
    <property type="match status" value="1"/>
</dbReference>
<dbReference type="EMBL" id="CAJFCW020000002">
    <property type="protein sequence ID" value="CAG9091474.1"/>
    <property type="molecule type" value="Genomic_DNA"/>
</dbReference>
<feature type="active site" description="Proton acceptor" evidence="3">
    <location>
        <position position="91"/>
    </location>
</feature>
<accession>A0A811K505</accession>
<dbReference type="OrthoDB" id="2924818at2759"/>
<dbReference type="EC" id="4.3.2.9" evidence="1"/>
<feature type="binding site" evidence="4">
    <location>
        <begin position="16"/>
        <end position="21"/>
    </location>
    <ligand>
        <name>substrate</name>
    </ligand>
</feature>
<name>A0A811K505_9BILA</name>
<evidence type="ECO:0000256" key="3">
    <source>
        <dbReference type="PIRSR" id="PIRSR617939-1"/>
    </source>
</evidence>
<dbReference type="AlphaFoldDB" id="A0A811K505"/>
<protein>
    <recommendedName>
        <fullName evidence="1">gamma-glutamylcyclotransferase</fullName>
        <ecNumber evidence="1">4.3.2.9</ecNumber>
    </recommendedName>
</protein>
<keyword evidence="6" id="KW-1185">Reference proteome</keyword>
<evidence type="ECO:0000313" key="5">
    <source>
        <dbReference type="EMBL" id="CAD5210494.1"/>
    </source>
</evidence>
<dbReference type="Proteomes" id="UP000783686">
    <property type="component" value="Unassembled WGS sequence"/>
</dbReference>
<gene>
    <name evidence="5" type="ORF">BOKJ2_LOCUS3222</name>
</gene>
<evidence type="ECO:0000256" key="2">
    <source>
        <dbReference type="ARBA" id="ARBA00023239"/>
    </source>
</evidence>
<dbReference type="Proteomes" id="UP000614601">
    <property type="component" value="Unassembled WGS sequence"/>
</dbReference>
<dbReference type="InterPro" id="IPR036568">
    <property type="entry name" value="GGCT-like_sf"/>
</dbReference>
<evidence type="ECO:0000256" key="1">
    <source>
        <dbReference type="ARBA" id="ARBA00012346"/>
    </source>
</evidence>
<dbReference type="InterPro" id="IPR013024">
    <property type="entry name" value="GGCT-like"/>
</dbReference>
<dbReference type="GO" id="GO:0003839">
    <property type="term" value="F:gamma-glutamylcyclotransferase activity"/>
    <property type="evidence" value="ECO:0007669"/>
    <property type="project" value="UniProtKB-EC"/>
</dbReference>
<organism evidence="5 6">
    <name type="scientific">Bursaphelenchus okinawaensis</name>
    <dbReference type="NCBI Taxonomy" id="465554"/>
    <lineage>
        <taxon>Eukaryota</taxon>
        <taxon>Metazoa</taxon>
        <taxon>Ecdysozoa</taxon>
        <taxon>Nematoda</taxon>
        <taxon>Chromadorea</taxon>
        <taxon>Rhabditida</taxon>
        <taxon>Tylenchina</taxon>
        <taxon>Tylenchomorpha</taxon>
        <taxon>Aphelenchoidea</taxon>
        <taxon>Aphelenchoididae</taxon>
        <taxon>Bursaphelenchus</taxon>
    </lineage>
</organism>
<dbReference type="CDD" id="cd06661">
    <property type="entry name" value="GGCT_like"/>
    <property type="match status" value="1"/>
</dbReference>
<reference evidence="5" key="1">
    <citation type="submission" date="2020-09" db="EMBL/GenBank/DDBJ databases">
        <authorList>
            <person name="Kikuchi T."/>
        </authorList>
    </citation>
    <scope>NUCLEOTIDE SEQUENCE</scope>
    <source>
        <strain evidence="5">SH1</strain>
    </source>
</reference>
<dbReference type="EMBL" id="CAJFDH010000002">
    <property type="protein sequence ID" value="CAD5210494.1"/>
    <property type="molecule type" value="Genomic_DNA"/>
</dbReference>
<dbReference type="SUPFAM" id="SSF110857">
    <property type="entry name" value="Gamma-glutamyl cyclotransferase-like"/>
    <property type="match status" value="1"/>
</dbReference>
<sequence length="180" mass="20812">MTLSKEVKTISDFFFYFAFGSNLLQERLHVQIKGAQFVGVGYLKNYELCFFDYGTRWHGAIASIENNNASEVYGCVWKVPNSFAEELDLQESGYHRLQIPVQLVKTNDTVDCRTYQYSNPERKRQPPSPHYKKVIVEGAKEHELPKDYVNKLEDIKHNDYKGKVLLDLKALKELNDAAEV</sequence>
<dbReference type="PANTHER" id="PTHR12935:SF0">
    <property type="entry name" value="GAMMA-GLUTAMYLCYCLOTRANSFERASE"/>
    <property type="match status" value="1"/>
</dbReference>
<evidence type="ECO:0000256" key="4">
    <source>
        <dbReference type="PIRSR" id="PIRSR617939-2"/>
    </source>
</evidence>
<comment type="caution">
    <text evidence="5">The sequence shown here is derived from an EMBL/GenBank/DDBJ whole genome shotgun (WGS) entry which is preliminary data.</text>
</comment>
<keyword evidence="2" id="KW-0456">Lyase</keyword>
<proteinExistence type="predicted"/>
<dbReference type="Pfam" id="PF13772">
    <property type="entry name" value="AIG2_2"/>
    <property type="match status" value="1"/>
</dbReference>
<dbReference type="InterPro" id="IPR017939">
    <property type="entry name" value="G-Glutamylcylcotransferase"/>
</dbReference>